<accession>A0A917U1K9</accession>
<protein>
    <submittedName>
        <fullName evidence="2">Uncharacterized protein</fullName>
    </submittedName>
</protein>
<keyword evidence="3" id="KW-1185">Reference proteome</keyword>
<proteinExistence type="predicted"/>
<comment type="caution">
    <text evidence="2">The sequence shown here is derived from an EMBL/GenBank/DDBJ whole genome shotgun (WGS) entry which is preliminary data.</text>
</comment>
<name>A0A917U1K9_9ACTN</name>
<reference evidence="2" key="2">
    <citation type="submission" date="2020-09" db="EMBL/GenBank/DDBJ databases">
        <authorList>
            <person name="Sun Q."/>
            <person name="Ohkuma M."/>
        </authorList>
    </citation>
    <scope>NUCLEOTIDE SEQUENCE</scope>
    <source>
        <strain evidence="2">JCM 19831</strain>
    </source>
</reference>
<evidence type="ECO:0000256" key="1">
    <source>
        <dbReference type="SAM" id="MobiDB-lite"/>
    </source>
</evidence>
<feature type="compositionally biased region" description="Basic and acidic residues" evidence="1">
    <location>
        <begin position="111"/>
        <end position="124"/>
    </location>
</feature>
<dbReference type="EMBL" id="BMPI01000034">
    <property type="protein sequence ID" value="GGM51583.1"/>
    <property type="molecule type" value="Genomic_DNA"/>
</dbReference>
<feature type="region of interest" description="Disordered" evidence="1">
    <location>
        <begin position="99"/>
        <end position="146"/>
    </location>
</feature>
<gene>
    <name evidence="2" type="ORF">GCM10007977_061630</name>
</gene>
<evidence type="ECO:0000313" key="3">
    <source>
        <dbReference type="Proteomes" id="UP000642070"/>
    </source>
</evidence>
<dbReference type="AlphaFoldDB" id="A0A917U1K9"/>
<evidence type="ECO:0000313" key="2">
    <source>
        <dbReference type="EMBL" id="GGM51583.1"/>
    </source>
</evidence>
<dbReference type="Proteomes" id="UP000642070">
    <property type="component" value="Unassembled WGS sequence"/>
</dbReference>
<reference evidence="2" key="1">
    <citation type="journal article" date="2014" name="Int. J. Syst. Evol. Microbiol.">
        <title>Complete genome sequence of Corynebacterium casei LMG S-19264T (=DSM 44701T), isolated from a smear-ripened cheese.</title>
        <authorList>
            <consortium name="US DOE Joint Genome Institute (JGI-PGF)"/>
            <person name="Walter F."/>
            <person name="Albersmeier A."/>
            <person name="Kalinowski J."/>
            <person name="Ruckert C."/>
        </authorList>
    </citation>
    <scope>NUCLEOTIDE SEQUENCE</scope>
    <source>
        <strain evidence="2">JCM 19831</strain>
    </source>
</reference>
<sequence length="146" mass="14870">MVPELTAALWAFVADGHCYGRDILAQALATVAGGGAIETLLRVSAVDLGEDQDSLQSAIVAAVAGDLGGAEEVAVGRRGSAGAVGRVAGRQRARVRARAHRRVSGPSGVESARRSGAERVEHGAEQGGAGWNRGWATCSGPAGTRW</sequence>
<organism evidence="2 3">
    <name type="scientific">Dactylosporangium sucinum</name>
    <dbReference type="NCBI Taxonomy" id="1424081"/>
    <lineage>
        <taxon>Bacteria</taxon>
        <taxon>Bacillati</taxon>
        <taxon>Actinomycetota</taxon>
        <taxon>Actinomycetes</taxon>
        <taxon>Micromonosporales</taxon>
        <taxon>Micromonosporaceae</taxon>
        <taxon>Dactylosporangium</taxon>
    </lineage>
</organism>